<evidence type="ECO:0008006" key="3">
    <source>
        <dbReference type="Google" id="ProtNLM"/>
    </source>
</evidence>
<evidence type="ECO:0000313" key="2">
    <source>
        <dbReference type="Proteomes" id="UP000178645"/>
    </source>
</evidence>
<reference evidence="1 2" key="1">
    <citation type="journal article" date="2016" name="Nat. Commun.">
        <title>Thousands of microbial genomes shed light on interconnected biogeochemical processes in an aquifer system.</title>
        <authorList>
            <person name="Anantharaman K."/>
            <person name="Brown C.T."/>
            <person name="Hug L.A."/>
            <person name="Sharon I."/>
            <person name="Castelle C.J."/>
            <person name="Probst A.J."/>
            <person name="Thomas B.C."/>
            <person name="Singh A."/>
            <person name="Wilkins M.J."/>
            <person name="Karaoz U."/>
            <person name="Brodie E.L."/>
            <person name="Williams K.H."/>
            <person name="Hubbard S.S."/>
            <person name="Banfield J.F."/>
        </authorList>
    </citation>
    <scope>NUCLEOTIDE SEQUENCE [LARGE SCALE GENOMIC DNA]</scope>
</reference>
<dbReference type="CDD" id="cd16376">
    <property type="entry name" value="Avd_like"/>
    <property type="match status" value="1"/>
</dbReference>
<evidence type="ECO:0000313" key="1">
    <source>
        <dbReference type="EMBL" id="OGJ01215.1"/>
    </source>
</evidence>
<dbReference type="InterPro" id="IPR055360">
    <property type="entry name" value="bAvd"/>
</dbReference>
<dbReference type="EMBL" id="MFVU01000031">
    <property type="protein sequence ID" value="OGJ01215.1"/>
    <property type="molecule type" value="Genomic_DNA"/>
</dbReference>
<dbReference type="Gene3D" id="1.20.1440.60">
    <property type="entry name" value="23S rRNA-intervening sequence"/>
    <property type="match status" value="1"/>
</dbReference>
<dbReference type="AlphaFoldDB" id="A0A1F6Y4G2"/>
<dbReference type="InterPro" id="IPR036583">
    <property type="entry name" value="23S_rRNA_IVS_sf"/>
</dbReference>
<protein>
    <recommendedName>
        <fullName evidence="3">Four helix bundle protein</fullName>
    </recommendedName>
</protein>
<dbReference type="Proteomes" id="UP000178645">
    <property type="component" value="Unassembled WGS sequence"/>
</dbReference>
<name>A0A1F6Y4G2_9BACT</name>
<comment type="caution">
    <text evidence="1">The sequence shown here is derived from an EMBL/GenBank/DDBJ whole genome shotgun (WGS) entry which is preliminary data.</text>
</comment>
<organism evidence="1 2">
    <name type="scientific">Candidatus Nomurabacteria bacterium RIFCSPLOWO2_12_FULL_44_11</name>
    <dbReference type="NCBI Taxonomy" id="1801796"/>
    <lineage>
        <taxon>Bacteria</taxon>
        <taxon>Candidatus Nomuraibacteriota</taxon>
    </lineage>
</organism>
<sequence length="116" mass="13365">MKIISAYVYWNNIIRHIPKIRRYSLGVKIDCLFSDIIEFVSMAQFSAGEQRGEILTQAIAKNDCLKSMLYVLFELKGIEEKYFVELAQKVEEIGKILYGWKNQPVKTKNASTKVVA</sequence>
<proteinExistence type="predicted"/>
<accession>A0A1F6Y4G2</accession>
<gene>
    <name evidence="1" type="ORF">A3G53_03645</name>
</gene>